<protein>
    <recommendedName>
        <fullName evidence="3">RNA polymerase sigma-70 region 2 domain-containing protein</fullName>
    </recommendedName>
</protein>
<dbReference type="PRINTS" id="PR00046">
    <property type="entry name" value="SIGMA70FCT"/>
</dbReference>
<dbReference type="Proteomes" id="UP001530315">
    <property type="component" value="Unassembled WGS sequence"/>
</dbReference>
<feature type="region of interest" description="Disordered" evidence="2">
    <location>
        <begin position="267"/>
        <end position="286"/>
    </location>
</feature>
<evidence type="ECO:0000313" key="4">
    <source>
        <dbReference type="EMBL" id="KAL3764051.1"/>
    </source>
</evidence>
<evidence type="ECO:0000259" key="3">
    <source>
        <dbReference type="Pfam" id="PF04542"/>
    </source>
</evidence>
<sequence length="286" mass="31083">MPLWHASAGCDDDARQALLLHNLPLVKSIVTEVRRSRALSYNPSIVPSRGGGGSSSSSCISENGALTSDDLLHEGTIGLAEAIDRHDPRHETRLSTYATYWIRARVIRALQSRGEHALLRFPERALQASHRLVRAAREMGLDWDDVVDMSTVDDEYVGDRTRELRSRLCERAGISLSSGGRRLFDDAVRVRSMSRSGTTTAPLESWMGSSSYASAVADGGGDDDDDIIIGVGLSNGSIGGGQEHIVETLSRFLMPREVEVLSLRYGLVPSSSGGEEDEDEGRTESK</sequence>
<proteinExistence type="inferred from homology"/>
<organism evidence="4 5">
    <name type="scientific">Stephanodiscus triporus</name>
    <dbReference type="NCBI Taxonomy" id="2934178"/>
    <lineage>
        <taxon>Eukaryota</taxon>
        <taxon>Sar</taxon>
        <taxon>Stramenopiles</taxon>
        <taxon>Ochrophyta</taxon>
        <taxon>Bacillariophyta</taxon>
        <taxon>Coscinodiscophyceae</taxon>
        <taxon>Thalassiosirophycidae</taxon>
        <taxon>Stephanodiscales</taxon>
        <taxon>Stephanodiscaceae</taxon>
        <taxon>Stephanodiscus</taxon>
    </lineage>
</organism>
<dbReference type="InterPro" id="IPR050239">
    <property type="entry name" value="Sigma-70_RNA_pol_init_factors"/>
</dbReference>
<name>A0ABD3MMH3_9STRA</name>
<keyword evidence="5" id="KW-1185">Reference proteome</keyword>
<gene>
    <name evidence="4" type="ORF">ACHAW5_000526</name>
</gene>
<comment type="caution">
    <text evidence="4">The sequence shown here is derived from an EMBL/GenBank/DDBJ whole genome shotgun (WGS) entry which is preliminary data.</text>
</comment>
<reference evidence="4 5" key="1">
    <citation type="submission" date="2024-10" db="EMBL/GenBank/DDBJ databases">
        <title>Updated reference genomes for cyclostephanoid diatoms.</title>
        <authorList>
            <person name="Roberts W.R."/>
            <person name="Alverson A.J."/>
        </authorList>
    </citation>
    <scope>NUCLEOTIDE SEQUENCE [LARGE SCALE GENOMIC DNA]</scope>
    <source>
        <strain evidence="4 5">AJA276-08</strain>
    </source>
</reference>
<dbReference type="InterPro" id="IPR007627">
    <property type="entry name" value="RNA_pol_sigma70_r2"/>
</dbReference>
<dbReference type="Gene3D" id="1.20.120.1810">
    <property type="match status" value="1"/>
</dbReference>
<dbReference type="InterPro" id="IPR000943">
    <property type="entry name" value="RNA_pol_sigma70"/>
</dbReference>
<dbReference type="AlphaFoldDB" id="A0ABD3MMH3"/>
<feature type="domain" description="RNA polymerase sigma-70 region 2" evidence="3">
    <location>
        <begin position="66"/>
        <end position="113"/>
    </location>
</feature>
<dbReference type="InterPro" id="IPR013325">
    <property type="entry name" value="RNA_pol_sigma_r2"/>
</dbReference>
<evidence type="ECO:0000313" key="5">
    <source>
        <dbReference type="Proteomes" id="UP001530315"/>
    </source>
</evidence>
<dbReference type="EMBL" id="JALLAZ020001781">
    <property type="protein sequence ID" value="KAL3764051.1"/>
    <property type="molecule type" value="Genomic_DNA"/>
</dbReference>
<dbReference type="Pfam" id="PF04542">
    <property type="entry name" value="Sigma70_r2"/>
    <property type="match status" value="1"/>
</dbReference>
<evidence type="ECO:0000256" key="1">
    <source>
        <dbReference type="ARBA" id="ARBA00007788"/>
    </source>
</evidence>
<feature type="compositionally biased region" description="Acidic residues" evidence="2">
    <location>
        <begin position="274"/>
        <end position="286"/>
    </location>
</feature>
<dbReference type="SUPFAM" id="SSF88946">
    <property type="entry name" value="Sigma2 domain of RNA polymerase sigma factors"/>
    <property type="match status" value="1"/>
</dbReference>
<accession>A0ABD3MMH3</accession>
<evidence type="ECO:0000256" key="2">
    <source>
        <dbReference type="SAM" id="MobiDB-lite"/>
    </source>
</evidence>
<comment type="similarity">
    <text evidence="1">Belongs to the sigma-70 factor family.</text>
</comment>
<dbReference type="PANTHER" id="PTHR30603:SF47">
    <property type="entry name" value="RNA POLYMERASE SIGMA FACTOR SIGD, CHLOROPLASTIC"/>
    <property type="match status" value="1"/>
</dbReference>
<dbReference type="PANTHER" id="PTHR30603">
    <property type="entry name" value="RNA POLYMERASE SIGMA FACTOR RPO"/>
    <property type="match status" value="1"/>
</dbReference>